<organism evidence="1 2">
    <name type="scientific">Psophocarpus tetragonolobus</name>
    <name type="common">Winged bean</name>
    <name type="synonym">Dolichos tetragonolobus</name>
    <dbReference type="NCBI Taxonomy" id="3891"/>
    <lineage>
        <taxon>Eukaryota</taxon>
        <taxon>Viridiplantae</taxon>
        <taxon>Streptophyta</taxon>
        <taxon>Embryophyta</taxon>
        <taxon>Tracheophyta</taxon>
        <taxon>Spermatophyta</taxon>
        <taxon>Magnoliopsida</taxon>
        <taxon>eudicotyledons</taxon>
        <taxon>Gunneridae</taxon>
        <taxon>Pentapetalae</taxon>
        <taxon>rosids</taxon>
        <taxon>fabids</taxon>
        <taxon>Fabales</taxon>
        <taxon>Fabaceae</taxon>
        <taxon>Papilionoideae</taxon>
        <taxon>50 kb inversion clade</taxon>
        <taxon>NPAAA clade</taxon>
        <taxon>indigoferoid/millettioid clade</taxon>
        <taxon>Phaseoleae</taxon>
        <taxon>Psophocarpus</taxon>
    </lineage>
</organism>
<proteinExistence type="predicted"/>
<keyword evidence="2" id="KW-1185">Reference proteome</keyword>
<evidence type="ECO:0000313" key="2">
    <source>
        <dbReference type="Proteomes" id="UP001386955"/>
    </source>
</evidence>
<gene>
    <name evidence="1" type="ORF">VNO78_31226</name>
</gene>
<sequence>MILNTEIEFLSDAWKTELLIGSLAATFGILRICIPATHSYRGFVASRHFRIQTGEIDQCDEWDKLEIGPLGQDA</sequence>
<accession>A0AAN9RY11</accession>
<evidence type="ECO:0000313" key="1">
    <source>
        <dbReference type="EMBL" id="KAK7385504.1"/>
    </source>
</evidence>
<comment type="caution">
    <text evidence="1">The sequence shown here is derived from an EMBL/GenBank/DDBJ whole genome shotgun (WGS) entry which is preliminary data.</text>
</comment>
<dbReference type="Proteomes" id="UP001386955">
    <property type="component" value="Unassembled WGS sequence"/>
</dbReference>
<protein>
    <submittedName>
        <fullName evidence="1">Uncharacterized protein</fullName>
    </submittedName>
</protein>
<dbReference type="EMBL" id="JAYMYS010000008">
    <property type="protein sequence ID" value="KAK7385504.1"/>
    <property type="molecule type" value="Genomic_DNA"/>
</dbReference>
<reference evidence="1 2" key="1">
    <citation type="submission" date="2024-01" db="EMBL/GenBank/DDBJ databases">
        <title>The genomes of 5 underutilized Papilionoideae crops provide insights into root nodulation and disease resistanc.</title>
        <authorList>
            <person name="Jiang F."/>
        </authorList>
    </citation>
    <scope>NUCLEOTIDE SEQUENCE [LARGE SCALE GENOMIC DNA]</scope>
    <source>
        <strain evidence="1">DUOXIRENSHENG_FW03</strain>
        <tissue evidence="1">Leaves</tissue>
    </source>
</reference>
<dbReference type="AlphaFoldDB" id="A0AAN9RY11"/>
<name>A0AAN9RY11_PSOTE</name>